<accession>A0A221K8H2</accession>
<dbReference type="PANTHER" id="PTHR33055">
    <property type="entry name" value="TRANSPOSASE FOR INSERTION SEQUENCE ELEMENT IS1111A"/>
    <property type="match status" value="1"/>
</dbReference>
<dbReference type="EMBL" id="CP022418">
    <property type="protein sequence ID" value="ASM75160.1"/>
    <property type="molecule type" value="Genomic_DNA"/>
</dbReference>
<dbReference type="PANTHER" id="PTHR33055:SF3">
    <property type="entry name" value="PUTATIVE TRANSPOSASE FOR IS117-RELATED"/>
    <property type="match status" value="1"/>
</dbReference>
<dbReference type="Proteomes" id="UP000199754">
    <property type="component" value="Plasmid pSMR1-3"/>
</dbReference>
<name>A0A221K8H2_9RHOB</name>
<sequence>MSEVAMIGIDLAKRVFQLHGACAIGAVVFRKKLTRIQLLAFMSQQSTCVVAMEACATAHSWGREFEKLGHTVRLIAPNYVKPFVKRQKNDVADAEAIVEAASRPTMPSKLVPTTPRTRLCCARNRKRVSAEYQNSSVRSSDGP</sequence>
<reference evidence="1 2" key="1">
    <citation type="submission" date="2017-07" db="EMBL/GenBank/DDBJ databases">
        <title>Genome Sequence of Sulfitobacter pseudonitzschiae Strain SMR1 Isolated from a culture of the Diatom Skeletonema marinoi.</title>
        <authorList>
            <person name="Topel M."/>
            <person name="Pinder M.I.M."/>
            <person name="Johansson O.N."/>
            <person name="Kourtchenko O."/>
            <person name="Godhe A."/>
            <person name="Clarke A.K."/>
        </authorList>
    </citation>
    <scope>NUCLEOTIDE SEQUENCE [LARGE SCALE GENOMIC DNA]</scope>
    <source>
        <strain evidence="1 2">SMR1</strain>
        <plasmid evidence="1 2">pSMR1-3</plasmid>
    </source>
</reference>
<dbReference type="InterPro" id="IPR047650">
    <property type="entry name" value="Transpos_IS110"/>
</dbReference>
<gene>
    <name evidence="1" type="ORF">SULPSESMR1_04439</name>
</gene>
<keyword evidence="1" id="KW-0614">Plasmid</keyword>
<keyword evidence="2" id="KW-1185">Reference proteome</keyword>
<dbReference type="STRING" id="1402135.SAMN05444149_11422"/>
<geneLocation type="plasmid" evidence="1 2">
    <name>pSMR1-3</name>
</geneLocation>
<dbReference type="KEGG" id="spse:SULPSESMR1_04439"/>
<organism evidence="1 2">
    <name type="scientific">Pseudosulfitobacter pseudonitzschiae</name>
    <dbReference type="NCBI Taxonomy" id="1402135"/>
    <lineage>
        <taxon>Bacteria</taxon>
        <taxon>Pseudomonadati</taxon>
        <taxon>Pseudomonadota</taxon>
        <taxon>Alphaproteobacteria</taxon>
        <taxon>Rhodobacterales</taxon>
        <taxon>Roseobacteraceae</taxon>
        <taxon>Pseudosulfitobacter</taxon>
    </lineage>
</organism>
<evidence type="ECO:0000313" key="2">
    <source>
        <dbReference type="Proteomes" id="UP000199754"/>
    </source>
</evidence>
<dbReference type="AlphaFoldDB" id="A0A221K8H2"/>
<protein>
    <submittedName>
        <fullName evidence="1">Transposase</fullName>
    </submittedName>
</protein>
<evidence type="ECO:0000313" key="1">
    <source>
        <dbReference type="EMBL" id="ASM75160.1"/>
    </source>
</evidence>
<proteinExistence type="predicted"/>